<organism evidence="1 2">
    <name type="scientific">Mesorhabditis spiculigera</name>
    <dbReference type="NCBI Taxonomy" id="96644"/>
    <lineage>
        <taxon>Eukaryota</taxon>
        <taxon>Metazoa</taxon>
        <taxon>Ecdysozoa</taxon>
        <taxon>Nematoda</taxon>
        <taxon>Chromadorea</taxon>
        <taxon>Rhabditida</taxon>
        <taxon>Rhabditina</taxon>
        <taxon>Rhabditomorpha</taxon>
        <taxon>Rhabditoidea</taxon>
        <taxon>Rhabditidae</taxon>
        <taxon>Mesorhabditinae</taxon>
        <taxon>Mesorhabditis</taxon>
    </lineage>
</organism>
<dbReference type="AlphaFoldDB" id="A0AA36CVM1"/>
<evidence type="ECO:0000313" key="2">
    <source>
        <dbReference type="Proteomes" id="UP001177023"/>
    </source>
</evidence>
<dbReference type="EMBL" id="CATQJA010002636">
    <property type="protein sequence ID" value="CAJ0575185.1"/>
    <property type="molecule type" value="Genomic_DNA"/>
</dbReference>
<dbReference type="Proteomes" id="UP001177023">
    <property type="component" value="Unassembled WGS sequence"/>
</dbReference>
<protein>
    <submittedName>
        <fullName evidence="1">Uncharacterized protein</fullName>
    </submittedName>
</protein>
<comment type="caution">
    <text evidence="1">The sequence shown here is derived from an EMBL/GenBank/DDBJ whole genome shotgun (WGS) entry which is preliminary data.</text>
</comment>
<gene>
    <name evidence="1" type="ORF">MSPICULIGERA_LOCUS13500</name>
</gene>
<sequence>MCQPVALVCSSASTAPIYVTGVSKEVRRNIRKKLWRIQPIDCRPTNSSTYSRSDEPNPPYHPSRMRPLTTSALFVIWSSLPNTVMDACARMQEPGVVTTTAVPTTTAVAITTTRAAETTTTVGLCSGCPVTPPGELPPDGVGCFGQANNPEYAWTYANCLSVTDNWGYTIADGTCAAGCKSLATFLTDGDLVYNVVMKCQGGDLFYAITGVTMDMFGAYNPPCSRAGKA</sequence>
<keyword evidence="2" id="KW-1185">Reference proteome</keyword>
<accession>A0AA36CVM1</accession>
<reference evidence="1" key="1">
    <citation type="submission" date="2023-06" db="EMBL/GenBank/DDBJ databases">
        <authorList>
            <person name="Delattre M."/>
        </authorList>
    </citation>
    <scope>NUCLEOTIDE SEQUENCE</scope>
    <source>
        <strain evidence="1">AF72</strain>
    </source>
</reference>
<name>A0AA36CVM1_9BILA</name>
<feature type="non-terminal residue" evidence="1">
    <location>
        <position position="229"/>
    </location>
</feature>
<evidence type="ECO:0000313" key="1">
    <source>
        <dbReference type="EMBL" id="CAJ0575185.1"/>
    </source>
</evidence>
<proteinExistence type="predicted"/>